<keyword evidence="2" id="KW-1185">Reference proteome</keyword>
<dbReference type="Pfam" id="PF22758">
    <property type="entry name" value="Phage_cement"/>
    <property type="match status" value="1"/>
</dbReference>
<sequence length="136" mass="14743">MEVRKDGMLAKTLSTYDQFGYFYNEEVIPFGAGVMRGTDKETQCKLMVTGGSFLGIAAYRGVNVTDAREYPIKSTVEVITKGHVWVKAASTVVAGDKAACGENGKFAKTGTTNYDDIDGVFETSANSGEYAILWLK</sequence>
<reference evidence="1 2" key="1">
    <citation type="submission" date="2012-07" db="EMBL/GenBank/DDBJ databases">
        <title>The Genome Sequence of Fusobacterium ulcerans 12_1B.</title>
        <authorList>
            <consortium name="The Broad Institute Genome Sequencing Platform"/>
            <person name="Earl A."/>
            <person name="Ward D."/>
            <person name="Feldgarden M."/>
            <person name="Gevers D."/>
            <person name="Strauss J."/>
            <person name="Ambrose C.E."/>
            <person name="Allen-Vercoe E."/>
            <person name="Walker B."/>
            <person name="Young S.K."/>
            <person name="Zeng Q."/>
            <person name="Gargeya S."/>
            <person name="Fitzgerald M."/>
            <person name="Haas B."/>
            <person name="Abouelleil A."/>
            <person name="Alvarado L."/>
            <person name="Arachchi H.M."/>
            <person name="Berlin A.M."/>
            <person name="Chapman S.B."/>
            <person name="Goldberg J."/>
            <person name="Griggs A."/>
            <person name="Gujja S."/>
            <person name="Hansen M."/>
            <person name="Howarth C."/>
            <person name="Imamovic A."/>
            <person name="Larimer J."/>
            <person name="McCowen C."/>
            <person name="Montmayeur A."/>
            <person name="Murphy C."/>
            <person name="Neiman D."/>
            <person name="Pearson M."/>
            <person name="Priest M."/>
            <person name="Roberts A."/>
            <person name="Saif S."/>
            <person name="Shea T."/>
            <person name="Sisk P."/>
            <person name="Sykes S."/>
            <person name="Wortman J."/>
            <person name="Nusbaum C."/>
            <person name="Birren B."/>
        </authorList>
    </citation>
    <scope>NUCLEOTIDE SEQUENCE [LARGE SCALE GENOMIC DNA]</scope>
    <source>
        <strain evidence="1 2">12_1B</strain>
    </source>
</reference>
<evidence type="ECO:0000313" key="1">
    <source>
        <dbReference type="EMBL" id="EHO79770.1"/>
    </source>
</evidence>
<comment type="caution">
    <text evidence="1">The sequence shown here is derived from an EMBL/GenBank/DDBJ whole genome shotgun (WGS) entry which is preliminary data.</text>
</comment>
<protein>
    <recommendedName>
        <fullName evidence="3">DUF2190 domain-containing protein</fullName>
    </recommendedName>
</protein>
<dbReference type="EMBL" id="AGWJ02000023">
    <property type="protein sequence ID" value="EHO79770.1"/>
    <property type="molecule type" value="Genomic_DNA"/>
</dbReference>
<evidence type="ECO:0000313" key="2">
    <source>
        <dbReference type="Proteomes" id="UP000003233"/>
    </source>
</evidence>
<gene>
    <name evidence="1" type="ORF">HMPREF0402_02509</name>
</gene>
<dbReference type="HOGENOM" id="CLU_1872438_0_0_0"/>
<dbReference type="AlphaFoldDB" id="H1PVR6"/>
<dbReference type="RefSeq" id="WP_008698233.1">
    <property type="nucleotide sequence ID" value="NZ_KE161009.1"/>
</dbReference>
<dbReference type="Proteomes" id="UP000003233">
    <property type="component" value="Unassembled WGS sequence"/>
</dbReference>
<evidence type="ECO:0008006" key="3">
    <source>
        <dbReference type="Google" id="ProtNLM"/>
    </source>
</evidence>
<accession>H1PVR6</accession>
<organism evidence="1 2">
    <name type="scientific">Fusobacterium ulcerans 12-1B</name>
    <dbReference type="NCBI Taxonomy" id="457404"/>
    <lineage>
        <taxon>Bacteria</taxon>
        <taxon>Fusobacteriati</taxon>
        <taxon>Fusobacteriota</taxon>
        <taxon>Fusobacteriia</taxon>
        <taxon>Fusobacteriales</taxon>
        <taxon>Fusobacteriaceae</taxon>
        <taxon>Fusobacterium</taxon>
    </lineage>
</organism>
<dbReference type="PATRIC" id="fig|457404.5.peg.2641"/>
<name>H1PVR6_9FUSO</name>
<dbReference type="BioCyc" id="FSP457404-HMP:GTSQ-2535-MONOMER"/>
<dbReference type="InterPro" id="IPR054438">
    <property type="entry name" value="Struct_cement_gp24/gp6"/>
</dbReference>
<proteinExistence type="predicted"/>